<accession>A0ABU9AGI7</accession>
<dbReference type="RefSeq" id="WP_346102241.1">
    <property type="nucleotide sequence ID" value="NZ_BAAAOD010000007.1"/>
</dbReference>
<reference evidence="3 4" key="1">
    <citation type="submission" date="2024-03" db="EMBL/GenBank/DDBJ databases">
        <title>Draft genome sequence of Pseudonocardia carboxydivorans JCM 14827.</title>
        <authorList>
            <person name="Duangmal K."/>
        </authorList>
    </citation>
    <scope>NUCLEOTIDE SEQUENCE [LARGE SCALE GENOMIC DNA]</scope>
    <source>
        <strain evidence="3 4">JCM 14827</strain>
    </source>
</reference>
<comment type="caution">
    <text evidence="3">The sequence shown here is derived from an EMBL/GenBank/DDBJ whole genome shotgun (WGS) entry which is preliminary data.</text>
</comment>
<dbReference type="InterPro" id="IPR023393">
    <property type="entry name" value="START-like_dom_sf"/>
</dbReference>
<protein>
    <submittedName>
        <fullName evidence="3">SRPBCC family protein</fullName>
    </submittedName>
</protein>
<name>A0ABU9AGI7_PSEA5</name>
<evidence type="ECO:0000256" key="1">
    <source>
        <dbReference type="ARBA" id="ARBA00006817"/>
    </source>
</evidence>
<dbReference type="InterPro" id="IPR013538">
    <property type="entry name" value="ASHA1/2-like_C"/>
</dbReference>
<organism evidence="3 4">
    <name type="scientific">Pseudonocardia alni subsp. carboxydivorans</name>
    <dbReference type="NCBI Taxonomy" id="415010"/>
    <lineage>
        <taxon>Bacteria</taxon>
        <taxon>Bacillati</taxon>
        <taxon>Actinomycetota</taxon>
        <taxon>Actinomycetes</taxon>
        <taxon>Pseudonocardiales</taxon>
        <taxon>Pseudonocardiaceae</taxon>
        <taxon>Pseudonocardia</taxon>
    </lineage>
</organism>
<dbReference type="EMBL" id="JBBPIX010000009">
    <property type="protein sequence ID" value="MEK6465548.1"/>
    <property type="molecule type" value="Genomic_DNA"/>
</dbReference>
<dbReference type="Proteomes" id="UP001367513">
    <property type="component" value="Unassembled WGS sequence"/>
</dbReference>
<dbReference type="CDD" id="cd08899">
    <property type="entry name" value="SRPBCC_CalC_Aha1-like_6"/>
    <property type="match status" value="1"/>
</dbReference>
<evidence type="ECO:0000313" key="4">
    <source>
        <dbReference type="Proteomes" id="UP001367513"/>
    </source>
</evidence>
<feature type="domain" description="Activator of Hsp90 ATPase homologue 1/2-like C-terminal" evidence="2">
    <location>
        <begin position="22"/>
        <end position="130"/>
    </location>
</feature>
<dbReference type="Gene3D" id="3.30.530.20">
    <property type="match status" value="1"/>
</dbReference>
<evidence type="ECO:0000259" key="2">
    <source>
        <dbReference type="Pfam" id="PF08327"/>
    </source>
</evidence>
<keyword evidence="4" id="KW-1185">Reference proteome</keyword>
<dbReference type="Pfam" id="PF08327">
    <property type="entry name" value="AHSA1"/>
    <property type="match status" value="1"/>
</dbReference>
<proteinExistence type="inferred from homology"/>
<comment type="similarity">
    <text evidence="1">Belongs to the AHA1 family.</text>
</comment>
<sequence>MSIQVTVDPDGPVLRFARRYPHPIEKVWAALTEPAQMSRWFPCEVKADMRVGGTITLTFEDGEQDHAEITELEPPTAFGFTWANERLRWTLEPDGDGCVLRLGNTVLDPRWSANTAAGWDRCFEALAAHIDGSDPGTTTGPDEALVAHYRAVLGLGAPAPR</sequence>
<dbReference type="SUPFAM" id="SSF55961">
    <property type="entry name" value="Bet v1-like"/>
    <property type="match status" value="1"/>
</dbReference>
<evidence type="ECO:0000313" key="3">
    <source>
        <dbReference type="EMBL" id="MEK6465548.1"/>
    </source>
</evidence>
<gene>
    <name evidence="3" type="ORF">WG925_17535</name>
</gene>